<dbReference type="SUPFAM" id="SSF63829">
    <property type="entry name" value="Calcium-dependent phosphotriesterase"/>
    <property type="match status" value="1"/>
</dbReference>
<dbReference type="InterPro" id="IPR015943">
    <property type="entry name" value="WD40/YVTN_repeat-like_dom_sf"/>
</dbReference>
<keyword evidence="2" id="KW-1185">Reference proteome</keyword>
<dbReference type="EMBL" id="PNYC01000003">
    <property type="protein sequence ID" value="PMS37734.1"/>
    <property type="molecule type" value="Genomic_DNA"/>
</dbReference>
<dbReference type="Proteomes" id="UP000235777">
    <property type="component" value="Unassembled WGS sequence"/>
</dbReference>
<dbReference type="RefSeq" id="WP_018441196.1">
    <property type="nucleotide sequence ID" value="NZ_KB890176.1"/>
</dbReference>
<comment type="caution">
    <text evidence="1">The sequence shown here is derived from an EMBL/GenBank/DDBJ whole genome shotgun (WGS) entry which is preliminary data.</text>
</comment>
<dbReference type="OrthoDB" id="6027518at2"/>
<organism evidence="1 2">
    <name type="scientific">Trinickia symbiotica</name>
    <dbReference type="NCBI Taxonomy" id="863227"/>
    <lineage>
        <taxon>Bacteria</taxon>
        <taxon>Pseudomonadati</taxon>
        <taxon>Pseudomonadota</taxon>
        <taxon>Betaproteobacteria</taxon>
        <taxon>Burkholderiales</taxon>
        <taxon>Burkholderiaceae</taxon>
        <taxon>Trinickia</taxon>
    </lineage>
</organism>
<accession>A0A2N7X7X6</accession>
<protein>
    <recommendedName>
        <fullName evidence="3">DUF4394 domain-containing protein</fullName>
    </recommendedName>
</protein>
<dbReference type="AlphaFoldDB" id="A0A2N7X7X6"/>
<dbReference type="Gene3D" id="2.130.10.10">
    <property type="entry name" value="YVTN repeat-like/Quinoprotein amine dehydrogenase"/>
    <property type="match status" value="1"/>
</dbReference>
<sequence length="383" mass="40290">MRNATRWAIFSYRGAQASSRNAAAFWRSCRRFLRVCLYGLGALALAGSFAQAATIKSGDILVVDTGNGKLFRVDPQTGVRTVITDFRNSSQGPVDHSFLGGISMAGGRIFVTAATTGIYSVDPATGTRTLVSNFAQGTFQGDVFGSAVDSFGHVIVNWAKPQYGGAPRAIVNVDPRSDARTIVTDLTNPAQGDSFNCCVAYFTDLALEHSGSIVAGVTWFAPVGPSRDTGDLYRVNPASGQRTLLSDFSNAAQGVTQVVPSTGIATDPSGQILVNTRGSSTASTARDLLVRVDPATGNRTVVSDFDNTAQGTPGRRLSGIALEQSTTRVDFIVGASVAANVAAQPSLLFRVNPQTGQRTLLSDSSNAQQGPPFSWIDEITVVP</sequence>
<reference evidence="1 2" key="1">
    <citation type="submission" date="2018-01" db="EMBL/GenBank/DDBJ databases">
        <title>Whole genome analyses suggest that Burkholderia sensu lato contains two further novel genera in the rhizoxinica-symbiotica group Mycetohabitans gen. nov., and Trinickia gen. nov.: implications for the evolution of diazotrophy and nodulation in the Burkholderiaceae.</title>
        <authorList>
            <person name="Estrada-de los Santos P."/>
            <person name="Palmer M."/>
            <person name="Chavez-Ramirez B."/>
            <person name="Beukes C."/>
            <person name="Steenkamp E.T."/>
            <person name="Hirsch A.M."/>
            <person name="Manyaka P."/>
            <person name="Maluk M."/>
            <person name="Lafos M."/>
            <person name="Crook M."/>
            <person name="Gross E."/>
            <person name="Simon M.F."/>
            <person name="Bueno dos Reis Junior F."/>
            <person name="Poole P.S."/>
            <person name="Venter S.N."/>
            <person name="James E.K."/>
        </authorList>
    </citation>
    <scope>NUCLEOTIDE SEQUENCE [LARGE SCALE GENOMIC DNA]</scope>
    <source>
        <strain evidence="1 2">JPY 581</strain>
    </source>
</reference>
<name>A0A2N7X7X6_9BURK</name>
<gene>
    <name evidence="1" type="ORF">C0Z20_07225</name>
</gene>
<evidence type="ECO:0008006" key="3">
    <source>
        <dbReference type="Google" id="ProtNLM"/>
    </source>
</evidence>
<evidence type="ECO:0000313" key="2">
    <source>
        <dbReference type="Proteomes" id="UP000235777"/>
    </source>
</evidence>
<proteinExistence type="predicted"/>
<evidence type="ECO:0000313" key="1">
    <source>
        <dbReference type="EMBL" id="PMS37734.1"/>
    </source>
</evidence>